<proteinExistence type="inferred from homology"/>
<dbReference type="InterPro" id="IPR036873">
    <property type="entry name" value="Rhodanese-like_dom_sf"/>
</dbReference>
<evidence type="ECO:0000256" key="2">
    <source>
        <dbReference type="ARBA" id="ARBA00009085"/>
    </source>
</evidence>
<dbReference type="InterPro" id="IPR038765">
    <property type="entry name" value="Papain-like_cys_pep_sf"/>
</dbReference>
<dbReference type="EC" id="3.4.19.12" evidence="3"/>
<sequence>MHRQRSGGQRHVRQFSITSIPTGEKRKSADTTRFILLEKKAIDTIQKCSSISEYNNLALQYLSQYKLMFEEGRYEEAYTSYIQAHHVTTKIIPSSKAYQDTMQQQALRYSYNGLLKFFDDTPAEETIKDLQQRLILEESLTNGNHVSDDNIQTVEDLSESTDSTPSDSPNNPSSSSSSDYELEADPSELPHIPSPKPSPQQIAESPLKSEAPISKFKVPRKPVGPRATPSQVSIPNLAPEGPEQANLSLSPPRPVNTQVHTSPLTPPTNVPDFPLTNAITAEQLRRLLKYRKDEILLLDIRSRKDFDNGRFPVENVVCIDPYFLQSQTSELKLERDLEINPTHEQLFFQTRDTVELVVFYDQSTTSLGKPGSTELTPYQACLNNLVAAIYEQARIKPLKRMPVLLIGGLDGWLQYMGPGSVWWRGDAQRQQQSPQQQAPQIPQPPPASIQLPQRVSRDYQDLKTPQLPQNALSRDRNRKGSISTPYKRGSVDGSALGISNSTPALNNLNGGRTSNDYYSSGKQEFQIVNGIVRPSYSHVSSKSVSSTLGPLPTPPAAATTNSGILQQEYSHQQQQQQPHHYQQPFTSNYQRYSMPSLPTMGDGPLPNRPYNNRPNFPQASNTALYNQAAIPRHQPNFSPQSQIHPQQQHIQRPIAQISFGEFCTGLMNLGNTCYMNSVLQCLVGTTRLSEQFLNRSYQVHHESKLGYNGRLAHTFGSLVSEMYMVALRHGGRNVYIAPNHMKMMCGQISETFRGQDQQDCHEFLNFLLDGLHEDLNEKGNRPPPPTLTEQEEAHRERLNLHEAAAGEWLRYTNNNLSPVSQLCQGQYLSQLQCRVCGCKSTTYNPFSCLSIPIFSQYSEVRLEDCFKLFTSSELLEGDDAWHCPRCKKRQPTVKTMRISRMPQYLMIHLKRFKHGGLWGSNKLTTFVRYPCGPDQLLDLAPYWLPQSIKGSVDGSVPRASSRLASVYQSPPFHYMLYGVANHFGNLKSGHYTAYVDRGSSGWCLFDDARVRTHCGRDEVVNKNAYVLFYKRV</sequence>
<evidence type="ECO:0000256" key="3">
    <source>
        <dbReference type="ARBA" id="ARBA00012759"/>
    </source>
</evidence>
<feature type="compositionally biased region" description="Low complexity" evidence="8">
    <location>
        <begin position="430"/>
        <end position="440"/>
    </location>
</feature>
<dbReference type="InterPro" id="IPR028889">
    <property type="entry name" value="USP"/>
</dbReference>
<keyword evidence="5" id="KW-0833">Ubl conjugation pathway</keyword>
<dbReference type="PROSITE" id="PS00973">
    <property type="entry name" value="USP_2"/>
    <property type="match status" value="1"/>
</dbReference>
<evidence type="ECO:0000256" key="7">
    <source>
        <dbReference type="ARBA" id="ARBA00022807"/>
    </source>
</evidence>
<keyword evidence="4" id="KW-0645">Protease</keyword>
<feature type="region of interest" description="Disordered" evidence="8">
    <location>
        <begin position="464"/>
        <end position="511"/>
    </location>
</feature>
<feature type="compositionally biased region" description="Basic residues" evidence="8">
    <location>
        <begin position="1"/>
        <end position="13"/>
    </location>
</feature>
<keyword evidence="7" id="KW-0788">Thiol protease</keyword>
<dbReference type="Pfam" id="PF00443">
    <property type="entry name" value="UCH"/>
    <property type="match status" value="1"/>
</dbReference>
<dbReference type="GO" id="GO:0004843">
    <property type="term" value="F:cysteine-type deubiquitinase activity"/>
    <property type="evidence" value="ECO:0007669"/>
    <property type="project" value="UniProtKB-EC"/>
</dbReference>
<comment type="caution">
    <text evidence="10">The sequence shown here is derived from an EMBL/GenBank/DDBJ whole genome shotgun (WGS) entry which is preliminary data.</text>
</comment>
<feature type="domain" description="USP" evidence="9">
    <location>
        <begin position="664"/>
        <end position="1032"/>
    </location>
</feature>
<dbReference type="Proteomes" id="UP000242525">
    <property type="component" value="Unassembled WGS sequence"/>
</dbReference>
<feature type="compositionally biased region" description="Low complexity" evidence="8">
    <location>
        <begin position="160"/>
        <end position="179"/>
    </location>
</feature>
<feature type="region of interest" description="Disordered" evidence="8">
    <location>
        <begin position="155"/>
        <end position="271"/>
    </location>
</feature>
<reference evidence="10" key="1">
    <citation type="submission" date="2014-03" db="EMBL/GenBank/DDBJ databases">
        <authorList>
            <person name="Casaregola S."/>
        </authorList>
    </citation>
    <scope>NUCLEOTIDE SEQUENCE [LARGE SCALE GENOMIC DNA]</scope>
    <source>
        <strain evidence="10">CLIB 918</strain>
    </source>
</reference>
<evidence type="ECO:0000313" key="11">
    <source>
        <dbReference type="Proteomes" id="UP000242525"/>
    </source>
</evidence>
<protein>
    <recommendedName>
        <fullName evidence="3">ubiquitinyl hydrolase 1</fullName>
        <ecNumber evidence="3">3.4.19.12</ecNumber>
    </recommendedName>
</protein>
<dbReference type="PANTHER" id="PTHR21646:SF95">
    <property type="entry name" value="UBIQUITIN CARBOXYL-TERMINAL HYDROLASE 4-RELATED"/>
    <property type="match status" value="1"/>
</dbReference>
<keyword evidence="11" id="KW-1185">Reference proteome</keyword>
<dbReference type="PROSITE" id="PS50235">
    <property type="entry name" value="USP_3"/>
    <property type="match status" value="1"/>
</dbReference>
<evidence type="ECO:0000256" key="6">
    <source>
        <dbReference type="ARBA" id="ARBA00022801"/>
    </source>
</evidence>
<dbReference type="SUPFAM" id="SSF52821">
    <property type="entry name" value="Rhodanese/Cell cycle control phosphatase"/>
    <property type="match status" value="1"/>
</dbReference>
<dbReference type="STRING" id="1173061.A0A0J9XI17"/>
<gene>
    <name evidence="10" type="ORF">BN980_GECA18s00527g</name>
</gene>
<evidence type="ECO:0000256" key="1">
    <source>
        <dbReference type="ARBA" id="ARBA00000707"/>
    </source>
</evidence>
<dbReference type="PROSITE" id="PS00972">
    <property type="entry name" value="USP_1"/>
    <property type="match status" value="1"/>
</dbReference>
<dbReference type="GO" id="GO:0006508">
    <property type="term" value="P:proteolysis"/>
    <property type="evidence" value="ECO:0007669"/>
    <property type="project" value="UniProtKB-KW"/>
</dbReference>
<dbReference type="Gene3D" id="3.40.250.10">
    <property type="entry name" value="Rhodanese-like domain"/>
    <property type="match status" value="1"/>
</dbReference>
<evidence type="ECO:0000313" key="10">
    <source>
        <dbReference type="EMBL" id="CDO56986.1"/>
    </source>
</evidence>
<feature type="compositionally biased region" description="Polar residues" evidence="8">
    <location>
        <begin position="497"/>
        <end position="511"/>
    </location>
</feature>
<name>A0A0J9XI17_GEOCN</name>
<dbReference type="EMBL" id="CCBN010000018">
    <property type="protein sequence ID" value="CDO56986.1"/>
    <property type="molecule type" value="Genomic_DNA"/>
</dbReference>
<comment type="similarity">
    <text evidence="2">Belongs to the peptidase C19 family.</text>
</comment>
<feature type="region of interest" description="Disordered" evidence="8">
    <location>
        <begin position="540"/>
        <end position="559"/>
    </location>
</feature>
<dbReference type="Gene3D" id="3.90.70.10">
    <property type="entry name" value="Cysteine proteinases"/>
    <property type="match status" value="1"/>
</dbReference>
<dbReference type="GO" id="GO:0016579">
    <property type="term" value="P:protein deubiquitination"/>
    <property type="evidence" value="ECO:0007669"/>
    <property type="project" value="InterPro"/>
</dbReference>
<dbReference type="PANTHER" id="PTHR21646">
    <property type="entry name" value="UBIQUITIN CARBOXYL-TERMINAL HYDROLASE"/>
    <property type="match status" value="1"/>
</dbReference>
<organism evidence="10 11">
    <name type="scientific">Geotrichum candidum</name>
    <name type="common">Oospora lactis</name>
    <name type="synonym">Dipodascus geotrichum</name>
    <dbReference type="NCBI Taxonomy" id="1173061"/>
    <lineage>
        <taxon>Eukaryota</taxon>
        <taxon>Fungi</taxon>
        <taxon>Dikarya</taxon>
        <taxon>Ascomycota</taxon>
        <taxon>Saccharomycotina</taxon>
        <taxon>Dipodascomycetes</taxon>
        <taxon>Dipodascales</taxon>
        <taxon>Dipodascaceae</taxon>
        <taxon>Geotrichum</taxon>
    </lineage>
</organism>
<dbReference type="InterPro" id="IPR018200">
    <property type="entry name" value="USP_CS"/>
</dbReference>
<comment type="catalytic activity">
    <reaction evidence="1">
        <text>Thiol-dependent hydrolysis of ester, thioester, amide, peptide and isopeptide bonds formed by the C-terminal Gly of ubiquitin (a 76-residue protein attached to proteins as an intracellular targeting signal).</text>
        <dbReference type="EC" id="3.4.19.12"/>
    </reaction>
</comment>
<evidence type="ECO:0000259" key="9">
    <source>
        <dbReference type="PROSITE" id="PS50235"/>
    </source>
</evidence>
<dbReference type="CDD" id="cd02674">
    <property type="entry name" value="Peptidase_C19R"/>
    <property type="match status" value="1"/>
</dbReference>
<evidence type="ECO:0000256" key="4">
    <source>
        <dbReference type="ARBA" id="ARBA00022670"/>
    </source>
</evidence>
<feature type="region of interest" description="Disordered" evidence="8">
    <location>
        <begin position="1"/>
        <end position="24"/>
    </location>
</feature>
<keyword evidence="6" id="KW-0378">Hydrolase</keyword>
<accession>A0A0J9XI17</accession>
<dbReference type="InterPro" id="IPR050185">
    <property type="entry name" value="Ub_carboxyl-term_hydrolase"/>
</dbReference>
<feature type="region of interest" description="Disordered" evidence="8">
    <location>
        <begin position="426"/>
        <end position="450"/>
    </location>
</feature>
<dbReference type="InterPro" id="IPR001394">
    <property type="entry name" value="Peptidase_C19_UCH"/>
</dbReference>
<dbReference type="OrthoDB" id="292964at2759"/>
<feature type="compositionally biased region" description="Polar residues" evidence="8">
    <location>
        <begin position="245"/>
        <end position="263"/>
    </location>
</feature>
<dbReference type="AlphaFoldDB" id="A0A0J9XI17"/>
<evidence type="ECO:0000256" key="5">
    <source>
        <dbReference type="ARBA" id="ARBA00022786"/>
    </source>
</evidence>
<dbReference type="SUPFAM" id="SSF54001">
    <property type="entry name" value="Cysteine proteinases"/>
    <property type="match status" value="1"/>
</dbReference>
<evidence type="ECO:0000256" key="8">
    <source>
        <dbReference type="SAM" id="MobiDB-lite"/>
    </source>
</evidence>